<sequence length="657" mass="73510">MFRYSRCSCSLASAGVSSSRSSWDATVSLSLTHPTLVLLEKCRTRKHFKQILAQMMRIHLITQTFPMSRLLLSATTHPENLDLAILLFHYYTPHPNLYIYNTMISALSFSSSPSMALYKSMLQSCIYPDKQTFVSLLKASKCLSEGKQIHGHAIVMGFSSYAYLQNSLIKMYSENRRMDLAHQVFQLIPEQDVVSWNAMMSGYAKMRHSLEALELFREMVVSGLEPDEFTTVSLLVVCGNLGDSRQGKSIHAWIKRREFKIASNLIVVNSLLDMYVKCEEMELARRVFDVVKERDLISWNTIIAGYATIGEMEIAQRLFNEMPSRDLVSWNALITGYAQEGHFQAVMKLFQDMLVKNIRPDKVTVVSLVSVAALIGSLNEGRAIHGWVVKACAEYDAILGSALIDMYSKCGSIERALLVFERVYEKDVMVWTAMIAGLAFHGYGNKALELFRKMQEELMPNRVTLVAVLTACSHSGLVDQGLTIFYGMKEIYGVEPGVEHYGCLVDLLGRAGMLTEAKDVIEQMPMKPSASIWGAMLNACKVHGDVQLAETALNELVKLEPEKEGGYVLLSNIYAACGKWSHSNKIRGIMGTRGVKKKAGCSSVVVDGVAHEFIAADKRHSRWVEISHMLKCLNGEMRSSSDSFCFLHLLLDLLSAD</sequence>
<reference evidence="1 2" key="1">
    <citation type="journal article" date="2022" name="Hortic Res">
        <title>A haplotype resolved chromosomal level avocado genome allows analysis of novel avocado genes.</title>
        <authorList>
            <person name="Nath O."/>
            <person name="Fletcher S.J."/>
            <person name="Hayward A."/>
            <person name="Shaw L.M."/>
            <person name="Masouleh A.K."/>
            <person name="Furtado A."/>
            <person name="Henry R.J."/>
            <person name="Mitter N."/>
        </authorList>
    </citation>
    <scope>NUCLEOTIDE SEQUENCE [LARGE SCALE GENOMIC DNA]</scope>
    <source>
        <strain evidence="2">cv. Hass</strain>
    </source>
</reference>
<protein>
    <submittedName>
        <fullName evidence="1">Uncharacterized protein</fullName>
    </submittedName>
</protein>
<name>A0ACC2MXH1_PERAE</name>
<evidence type="ECO:0000313" key="2">
    <source>
        <dbReference type="Proteomes" id="UP001234297"/>
    </source>
</evidence>
<proteinExistence type="predicted"/>
<organism evidence="1 2">
    <name type="scientific">Persea americana</name>
    <name type="common">Avocado</name>
    <dbReference type="NCBI Taxonomy" id="3435"/>
    <lineage>
        <taxon>Eukaryota</taxon>
        <taxon>Viridiplantae</taxon>
        <taxon>Streptophyta</taxon>
        <taxon>Embryophyta</taxon>
        <taxon>Tracheophyta</taxon>
        <taxon>Spermatophyta</taxon>
        <taxon>Magnoliopsida</taxon>
        <taxon>Magnoliidae</taxon>
        <taxon>Laurales</taxon>
        <taxon>Lauraceae</taxon>
        <taxon>Persea</taxon>
    </lineage>
</organism>
<evidence type="ECO:0000313" key="1">
    <source>
        <dbReference type="EMBL" id="KAJ8650419.1"/>
    </source>
</evidence>
<gene>
    <name evidence="1" type="ORF">MRB53_003442</name>
</gene>
<keyword evidence="2" id="KW-1185">Reference proteome</keyword>
<dbReference type="Proteomes" id="UP001234297">
    <property type="component" value="Chromosome 1"/>
</dbReference>
<comment type="caution">
    <text evidence="1">The sequence shown here is derived from an EMBL/GenBank/DDBJ whole genome shotgun (WGS) entry which is preliminary data.</text>
</comment>
<accession>A0ACC2MXH1</accession>
<dbReference type="EMBL" id="CM056809">
    <property type="protein sequence ID" value="KAJ8650419.1"/>
    <property type="molecule type" value="Genomic_DNA"/>
</dbReference>